<dbReference type="AlphaFoldDB" id="A0A1I0QT37"/>
<proteinExistence type="predicted"/>
<feature type="transmembrane region" description="Helical" evidence="1">
    <location>
        <begin position="166"/>
        <end position="187"/>
    </location>
</feature>
<keyword evidence="4" id="KW-1185">Reference proteome</keyword>
<sequence length="197" mass="21332">MLNYLWGFLIIIGVVYAALTGHMAEVTNGALDSSKEAVSICITMLGVMSLWTGLMQIAKKAGIISSCTRKIRPLLKWLFPDVPQDNPAIEYIATNLIADFLGLGWASTPAGLKAIKELAKLNKKDVHTASDAMCTFLIINIASIQLIPVNIIAYRSQYGSVNPAAIIVPGMIATTISTIVAIIFCKIKCHKSKRIVK</sequence>
<dbReference type="InterPro" id="IPR011642">
    <property type="entry name" value="Gate_dom"/>
</dbReference>
<reference evidence="3 4" key="1">
    <citation type="submission" date="2016-10" db="EMBL/GenBank/DDBJ databases">
        <authorList>
            <person name="de Groot N.N."/>
        </authorList>
    </citation>
    <scope>NUCLEOTIDE SEQUENCE [LARGE SCALE GENOMIC DNA]</scope>
    <source>
        <strain evidence="3 4">DSM 9179</strain>
    </source>
</reference>
<keyword evidence="1" id="KW-0472">Membrane</keyword>
<feature type="transmembrane region" description="Helical" evidence="1">
    <location>
        <begin position="37"/>
        <end position="54"/>
    </location>
</feature>
<evidence type="ECO:0000313" key="4">
    <source>
        <dbReference type="Proteomes" id="UP000199701"/>
    </source>
</evidence>
<dbReference type="EMBL" id="FOJI01000009">
    <property type="protein sequence ID" value="SEW30559.1"/>
    <property type="molecule type" value="Genomic_DNA"/>
</dbReference>
<dbReference type="RefSeq" id="WP_092454385.1">
    <property type="nucleotide sequence ID" value="NZ_FOJI01000009.1"/>
</dbReference>
<keyword evidence="1" id="KW-0812">Transmembrane</keyword>
<dbReference type="OrthoDB" id="9782481at2"/>
<dbReference type="Proteomes" id="UP000199701">
    <property type="component" value="Unassembled WGS sequence"/>
</dbReference>
<protein>
    <submittedName>
        <fullName evidence="3">Spore maturation protein A</fullName>
    </submittedName>
</protein>
<feature type="domain" description="Nucleoside transporter/FeoB GTPase Gate" evidence="2">
    <location>
        <begin position="42"/>
        <end position="152"/>
    </location>
</feature>
<feature type="transmembrane region" description="Helical" evidence="1">
    <location>
        <begin position="132"/>
        <end position="154"/>
    </location>
</feature>
<keyword evidence="1" id="KW-1133">Transmembrane helix</keyword>
<name>A0A1I0QT37_9FIRM</name>
<dbReference type="Pfam" id="PF07670">
    <property type="entry name" value="Gate"/>
    <property type="match status" value="1"/>
</dbReference>
<gene>
    <name evidence="3" type="ORF">SAMN05421659_10964</name>
</gene>
<dbReference type="STRING" id="99656.SAMN05421659_10964"/>
<evidence type="ECO:0000259" key="2">
    <source>
        <dbReference type="Pfam" id="PF07670"/>
    </source>
</evidence>
<accession>A0A1I0QT37</accession>
<organism evidence="3 4">
    <name type="scientific">[Clostridium] fimetarium</name>
    <dbReference type="NCBI Taxonomy" id="99656"/>
    <lineage>
        <taxon>Bacteria</taxon>
        <taxon>Bacillati</taxon>
        <taxon>Bacillota</taxon>
        <taxon>Clostridia</taxon>
        <taxon>Lachnospirales</taxon>
        <taxon>Lachnospiraceae</taxon>
    </lineage>
</organism>
<evidence type="ECO:0000313" key="3">
    <source>
        <dbReference type="EMBL" id="SEW30559.1"/>
    </source>
</evidence>
<evidence type="ECO:0000256" key="1">
    <source>
        <dbReference type="SAM" id="Phobius"/>
    </source>
</evidence>